<comment type="caution">
    <text evidence="2">The sequence shown here is derived from an EMBL/GenBank/DDBJ whole genome shotgun (WGS) entry which is preliminary data.</text>
</comment>
<accession>A0A926HYC0</accession>
<dbReference type="Proteomes" id="UP000657006">
    <property type="component" value="Unassembled WGS sequence"/>
</dbReference>
<proteinExistence type="predicted"/>
<sequence length="97" mass="10797">MRSAWITPASVWSSRRRNGNKNARRRGGERQGPACANGGKLPTVSVEMIKPREKRDKKCPPARRGLAGASVHVEGNCRPAVSRRPSRRRNGNKNARR</sequence>
<evidence type="ECO:0000313" key="3">
    <source>
        <dbReference type="Proteomes" id="UP000657006"/>
    </source>
</evidence>
<gene>
    <name evidence="2" type="ORF">H8730_14130</name>
</gene>
<feature type="region of interest" description="Disordered" evidence="1">
    <location>
        <begin position="1"/>
        <end position="97"/>
    </location>
</feature>
<keyword evidence="3" id="KW-1185">Reference proteome</keyword>
<reference evidence="2" key="1">
    <citation type="submission" date="2020-08" db="EMBL/GenBank/DDBJ databases">
        <title>Genome public.</title>
        <authorList>
            <person name="Liu C."/>
            <person name="Sun Q."/>
        </authorList>
    </citation>
    <scope>NUCLEOTIDE SEQUENCE</scope>
    <source>
        <strain evidence="2">NSJ-32</strain>
    </source>
</reference>
<organism evidence="2 3">
    <name type="scientific">Bianquea renquensis</name>
    <dbReference type="NCBI Taxonomy" id="2763661"/>
    <lineage>
        <taxon>Bacteria</taxon>
        <taxon>Bacillati</taxon>
        <taxon>Bacillota</taxon>
        <taxon>Clostridia</taxon>
        <taxon>Eubacteriales</taxon>
        <taxon>Bianqueaceae</taxon>
        <taxon>Bianquea</taxon>
    </lineage>
</organism>
<feature type="compositionally biased region" description="Basic and acidic residues" evidence="1">
    <location>
        <begin position="49"/>
        <end position="59"/>
    </location>
</feature>
<evidence type="ECO:0000256" key="1">
    <source>
        <dbReference type="SAM" id="MobiDB-lite"/>
    </source>
</evidence>
<name>A0A926HYC0_9FIRM</name>
<feature type="compositionally biased region" description="Basic residues" evidence="1">
    <location>
        <begin position="84"/>
        <end position="97"/>
    </location>
</feature>
<dbReference type="EMBL" id="JACRSQ010000027">
    <property type="protein sequence ID" value="MBC8544682.1"/>
    <property type="molecule type" value="Genomic_DNA"/>
</dbReference>
<feature type="compositionally biased region" description="Basic residues" evidence="1">
    <location>
        <begin position="14"/>
        <end position="27"/>
    </location>
</feature>
<protein>
    <submittedName>
        <fullName evidence="2">Uncharacterized protein</fullName>
    </submittedName>
</protein>
<dbReference type="AlphaFoldDB" id="A0A926HYC0"/>
<evidence type="ECO:0000313" key="2">
    <source>
        <dbReference type="EMBL" id="MBC8544682.1"/>
    </source>
</evidence>